<proteinExistence type="predicted"/>
<dbReference type="SUPFAM" id="SSF54593">
    <property type="entry name" value="Glyoxalase/Bleomycin resistance protein/Dihydroxybiphenyl dioxygenase"/>
    <property type="match status" value="2"/>
</dbReference>
<dbReference type="PANTHER" id="PTHR43048">
    <property type="entry name" value="METHYLMALONYL-COA EPIMERASE"/>
    <property type="match status" value="1"/>
</dbReference>
<name>A0ABV8QQR7_9BACT</name>
<dbReference type="InterPro" id="IPR004360">
    <property type="entry name" value="Glyas_Fos-R_dOase_dom"/>
</dbReference>
<organism evidence="3 4">
    <name type="scientific">Ferruginibacter yonginensis</name>
    <dbReference type="NCBI Taxonomy" id="1310416"/>
    <lineage>
        <taxon>Bacteria</taxon>
        <taxon>Pseudomonadati</taxon>
        <taxon>Bacteroidota</taxon>
        <taxon>Chitinophagia</taxon>
        <taxon>Chitinophagales</taxon>
        <taxon>Chitinophagaceae</taxon>
        <taxon>Ferruginibacter</taxon>
    </lineage>
</organism>
<dbReference type="EMBL" id="JBHSCZ010000001">
    <property type="protein sequence ID" value="MFC4262043.1"/>
    <property type="molecule type" value="Genomic_DNA"/>
</dbReference>
<dbReference type="CDD" id="cd06587">
    <property type="entry name" value="VOC"/>
    <property type="match status" value="1"/>
</dbReference>
<evidence type="ECO:0000313" key="4">
    <source>
        <dbReference type="Proteomes" id="UP001595907"/>
    </source>
</evidence>
<evidence type="ECO:0000256" key="1">
    <source>
        <dbReference type="ARBA" id="ARBA00022723"/>
    </source>
</evidence>
<dbReference type="PROSITE" id="PS51819">
    <property type="entry name" value="VOC"/>
    <property type="match status" value="1"/>
</dbReference>
<evidence type="ECO:0000259" key="2">
    <source>
        <dbReference type="PROSITE" id="PS51819"/>
    </source>
</evidence>
<feature type="domain" description="VOC" evidence="2">
    <location>
        <begin position="158"/>
        <end position="309"/>
    </location>
</feature>
<protein>
    <submittedName>
        <fullName evidence="3">VOC family protein</fullName>
    </submittedName>
</protein>
<dbReference type="InterPro" id="IPR037523">
    <property type="entry name" value="VOC_core"/>
</dbReference>
<keyword evidence="4" id="KW-1185">Reference proteome</keyword>
<sequence>MHHFISGIQQVGIGVENIRQATLLYKALFGMDVLIFDDTSEATLMTKYTGGKVYNRQAILTMNLAGGGGFEIWQYKNRQPSIQQCQYGDIGIYATKIKCKNIAESHLYFSKIDEVQLTPIQFDPINNQHFWLKDKFGNTFNIVQGKEWFSNNHHKTGGVIGVVIGVSDIDRSLSFYKDVLGISTIVYDVTNSFTDNDTHQPIKSRRVLLRKPVSGVGAFNKLLGDVEIELVQRLDAPVQTIFSNRFWGDCGFIHVCFDVLQMDSLKQLALQHKVTFTVDSNESFAMQNAAGRFCYAEDPDGTLIELVETHKVPIYKKWGIYLNLQKRNPLKPLPNWMIGLLGLSKVK</sequence>
<keyword evidence="1" id="KW-0479">Metal-binding</keyword>
<dbReference type="RefSeq" id="WP_379707405.1">
    <property type="nucleotide sequence ID" value="NZ_JBHSCZ010000001.1"/>
</dbReference>
<gene>
    <name evidence="3" type="ORF">ACFOWM_04075</name>
</gene>
<reference evidence="4" key="1">
    <citation type="journal article" date="2019" name="Int. J. Syst. Evol. Microbiol.">
        <title>The Global Catalogue of Microorganisms (GCM) 10K type strain sequencing project: providing services to taxonomists for standard genome sequencing and annotation.</title>
        <authorList>
            <consortium name="The Broad Institute Genomics Platform"/>
            <consortium name="The Broad Institute Genome Sequencing Center for Infectious Disease"/>
            <person name="Wu L."/>
            <person name="Ma J."/>
        </authorList>
    </citation>
    <scope>NUCLEOTIDE SEQUENCE [LARGE SCALE GENOMIC DNA]</scope>
    <source>
        <strain evidence="4">CECT 8289</strain>
    </source>
</reference>
<comment type="caution">
    <text evidence="3">The sequence shown here is derived from an EMBL/GenBank/DDBJ whole genome shotgun (WGS) entry which is preliminary data.</text>
</comment>
<dbReference type="InterPro" id="IPR051785">
    <property type="entry name" value="MMCE/EMCE_epimerase"/>
</dbReference>
<dbReference type="InterPro" id="IPR029068">
    <property type="entry name" value="Glyas_Bleomycin-R_OHBP_Dase"/>
</dbReference>
<accession>A0ABV8QQR7</accession>
<evidence type="ECO:0000313" key="3">
    <source>
        <dbReference type="EMBL" id="MFC4262043.1"/>
    </source>
</evidence>
<dbReference type="PANTHER" id="PTHR43048:SF6">
    <property type="entry name" value="BLR8189 PROTEIN"/>
    <property type="match status" value="1"/>
</dbReference>
<dbReference type="Pfam" id="PF00903">
    <property type="entry name" value="Glyoxalase"/>
    <property type="match status" value="1"/>
</dbReference>
<dbReference type="Proteomes" id="UP001595907">
    <property type="component" value="Unassembled WGS sequence"/>
</dbReference>
<dbReference type="Gene3D" id="3.10.180.10">
    <property type="entry name" value="2,3-Dihydroxybiphenyl 1,2-Dioxygenase, domain 1"/>
    <property type="match status" value="2"/>
</dbReference>